<name>A0ABV6TFM3_9ACTN</name>
<dbReference type="EMBL" id="JBHMQV010000009">
    <property type="protein sequence ID" value="MFC0843949.1"/>
    <property type="molecule type" value="Genomic_DNA"/>
</dbReference>
<reference evidence="1 2" key="1">
    <citation type="submission" date="2024-09" db="EMBL/GenBank/DDBJ databases">
        <authorList>
            <person name="Sun Q."/>
            <person name="Mori K."/>
        </authorList>
    </citation>
    <scope>NUCLEOTIDE SEQUENCE [LARGE SCALE GENOMIC DNA]</scope>
    <source>
        <strain evidence="1 2">JCM 4557</strain>
    </source>
</reference>
<gene>
    <name evidence="1" type="ORF">ACFH04_09520</name>
</gene>
<protein>
    <submittedName>
        <fullName evidence="1">Uncharacterized protein</fullName>
    </submittedName>
</protein>
<comment type="caution">
    <text evidence="1">The sequence shown here is derived from an EMBL/GenBank/DDBJ whole genome shotgun (WGS) entry which is preliminary data.</text>
</comment>
<dbReference type="Proteomes" id="UP001589887">
    <property type="component" value="Unassembled WGS sequence"/>
</dbReference>
<evidence type="ECO:0000313" key="2">
    <source>
        <dbReference type="Proteomes" id="UP001589887"/>
    </source>
</evidence>
<evidence type="ECO:0000313" key="1">
    <source>
        <dbReference type="EMBL" id="MFC0843949.1"/>
    </source>
</evidence>
<accession>A0ABV6TFM3</accession>
<dbReference type="RefSeq" id="WP_394317822.1">
    <property type="nucleotide sequence ID" value="NZ_JBHMQV010000009.1"/>
</dbReference>
<proteinExistence type="predicted"/>
<sequence length="45" mass="4229">MAILPMVACAVGPGNAGELHVLVGEGAGAAAADDDECGGFAALSE</sequence>
<keyword evidence="2" id="KW-1185">Reference proteome</keyword>
<organism evidence="1 2">
    <name type="scientific">Streptomyces noboritoensis</name>
    <dbReference type="NCBI Taxonomy" id="67337"/>
    <lineage>
        <taxon>Bacteria</taxon>
        <taxon>Bacillati</taxon>
        <taxon>Actinomycetota</taxon>
        <taxon>Actinomycetes</taxon>
        <taxon>Kitasatosporales</taxon>
        <taxon>Streptomycetaceae</taxon>
        <taxon>Streptomyces</taxon>
    </lineage>
</organism>